<proteinExistence type="predicted"/>
<evidence type="ECO:0000313" key="3">
    <source>
        <dbReference type="Proteomes" id="UP000251075"/>
    </source>
</evidence>
<protein>
    <submittedName>
        <fullName evidence="2">Uncharacterized protein</fullName>
    </submittedName>
</protein>
<dbReference type="Proteomes" id="UP000251075">
    <property type="component" value="Unassembled WGS sequence"/>
</dbReference>
<comment type="caution">
    <text evidence="2">The sequence shown here is derived from an EMBL/GenBank/DDBJ whole genome shotgun (WGS) entry which is preliminary data.</text>
</comment>
<reference evidence="2 3" key="1">
    <citation type="submission" date="2017-11" db="EMBL/GenBank/DDBJ databases">
        <title>Draft genome sequence of magnetotactic bacterium Magnetospirillum kuznetsovii LBB-42.</title>
        <authorList>
            <person name="Grouzdev D.S."/>
            <person name="Rysina M.S."/>
            <person name="Baslerov R.V."/>
            <person name="Koziaeva V."/>
        </authorList>
    </citation>
    <scope>NUCLEOTIDE SEQUENCE [LARGE SCALE GENOMIC DNA]</scope>
    <source>
        <strain evidence="2 3">LBB-42</strain>
    </source>
</reference>
<feature type="region of interest" description="Disordered" evidence="1">
    <location>
        <begin position="32"/>
        <end position="59"/>
    </location>
</feature>
<dbReference type="EMBL" id="PGTO01000017">
    <property type="protein sequence ID" value="RAU20725.1"/>
    <property type="molecule type" value="Genomic_DNA"/>
</dbReference>
<dbReference type="AlphaFoldDB" id="A0A364NUZ5"/>
<accession>A0A364NUZ5</accession>
<evidence type="ECO:0000256" key="1">
    <source>
        <dbReference type="SAM" id="MobiDB-lite"/>
    </source>
</evidence>
<gene>
    <name evidence="2" type="ORF">CU669_16685</name>
</gene>
<sequence length="59" mass="6917">MGDVHWHKQDSNILDGRESLFLKVWDVVSSFRRPKSETRPVPAKKQAVEDDDLYSNLFK</sequence>
<name>A0A364NUZ5_9PROT</name>
<keyword evidence="3" id="KW-1185">Reference proteome</keyword>
<evidence type="ECO:0000313" key="2">
    <source>
        <dbReference type="EMBL" id="RAU20725.1"/>
    </source>
</evidence>
<organism evidence="2 3">
    <name type="scientific">Paramagnetospirillum kuznetsovii</name>
    <dbReference type="NCBI Taxonomy" id="2053833"/>
    <lineage>
        <taxon>Bacteria</taxon>
        <taxon>Pseudomonadati</taxon>
        <taxon>Pseudomonadota</taxon>
        <taxon>Alphaproteobacteria</taxon>
        <taxon>Rhodospirillales</taxon>
        <taxon>Magnetospirillaceae</taxon>
        <taxon>Paramagnetospirillum</taxon>
    </lineage>
</organism>